<keyword evidence="3" id="KW-1185">Reference proteome</keyword>
<feature type="compositionally biased region" description="Basic and acidic residues" evidence="1">
    <location>
        <begin position="119"/>
        <end position="128"/>
    </location>
</feature>
<feature type="compositionally biased region" description="Basic residues" evidence="1">
    <location>
        <begin position="105"/>
        <end position="118"/>
    </location>
</feature>
<dbReference type="Proteomes" id="UP001333110">
    <property type="component" value="Unassembled WGS sequence"/>
</dbReference>
<comment type="caution">
    <text evidence="2">The sequence shown here is derived from an EMBL/GenBank/DDBJ whole genome shotgun (WGS) entry which is preliminary data.</text>
</comment>
<evidence type="ECO:0000313" key="2">
    <source>
        <dbReference type="EMBL" id="KAK4824918.1"/>
    </source>
</evidence>
<sequence>MAPQCSSLWQQHCIIHVHEKLLNVEAQPILSNTTELREVLQPLVQVIVSDTVNNLSCSRDGETMAFEPQAAYRQPQSPSQTAAKLHKQQWGDVVPGTSDDLSPHQQKKAGLRGRPKHTPHSESTKDLPDIIPWQNLSIPSSTPTSHQLSCPQPYEDFAKLSQIITTRPVCRLLPIVRKSHYAPLSLKGGCSEVGAGLFSQLTSHRTRGNSLKLCQGRFRLDIRKNFFSERVVQHWNRLPREVVESPSL</sequence>
<proteinExistence type="predicted"/>
<evidence type="ECO:0000313" key="3">
    <source>
        <dbReference type="Proteomes" id="UP001333110"/>
    </source>
</evidence>
<name>A0AAN7PEL4_MYCAM</name>
<dbReference type="AlphaFoldDB" id="A0AAN7PEL4"/>
<evidence type="ECO:0000256" key="1">
    <source>
        <dbReference type="SAM" id="MobiDB-lite"/>
    </source>
</evidence>
<dbReference type="EMBL" id="JAUNZN010000003">
    <property type="protein sequence ID" value="KAK4824918.1"/>
    <property type="molecule type" value="Genomic_DNA"/>
</dbReference>
<organism evidence="2 3">
    <name type="scientific">Mycteria americana</name>
    <name type="common">Wood stork</name>
    <dbReference type="NCBI Taxonomy" id="33587"/>
    <lineage>
        <taxon>Eukaryota</taxon>
        <taxon>Metazoa</taxon>
        <taxon>Chordata</taxon>
        <taxon>Craniata</taxon>
        <taxon>Vertebrata</taxon>
        <taxon>Euteleostomi</taxon>
        <taxon>Archelosauria</taxon>
        <taxon>Archosauria</taxon>
        <taxon>Dinosauria</taxon>
        <taxon>Saurischia</taxon>
        <taxon>Theropoda</taxon>
        <taxon>Coelurosauria</taxon>
        <taxon>Aves</taxon>
        <taxon>Neognathae</taxon>
        <taxon>Neoaves</taxon>
        <taxon>Aequornithes</taxon>
        <taxon>Ciconiiformes</taxon>
        <taxon>Ciconiidae</taxon>
        <taxon>Mycteria</taxon>
    </lineage>
</organism>
<protein>
    <submittedName>
        <fullName evidence="2">Uncharacterized protein</fullName>
    </submittedName>
</protein>
<gene>
    <name evidence="2" type="ORF">QYF61_021538</name>
</gene>
<feature type="region of interest" description="Disordered" evidence="1">
    <location>
        <begin position="75"/>
        <end position="129"/>
    </location>
</feature>
<accession>A0AAN7PEL4</accession>
<reference evidence="2 3" key="1">
    <citation type="journal article" date="2023" name="J. Hered.">
        <title>Chromosome-level genome of the wood stork (Mycteria americana) provides insight into avian chromosome evolution.</title>
        <authorList>
            <person name="Flamio R. Jr."/>
            <person name="Ramstad K.M."/>
        </authorList>
    </citation>
    <scope>NUCLEOTIDE SEQUENCE [LARGE SCALE GENOMIC DNA]</scope>
    <source>
        <strain evidence="2">JAX WOST 10</strain>
    </source>
</reference>